<dbReference type="GO" id="GO:0008932">
    <property type="term" value="F:lytic endotransglycosylase activity"/>
    <property type="evidence" value="ECO:0007669"/>
    <property type="project" value="UniProtKB-UniRule"/>
</dbReference>
<dbReference type="Proteomes" id="UP000248689">
    <property type="component" value="Unassembled WGS sequence"/>
</dbReference>
<dbReference type="GO" id="GO:0071555">
    <property type="term" value="P:cell wall organization"/>
    <property type="evidence" value="ECO:0007669"/>
    <property type="project" value="UniProtKB-KW"/>
</dbReference>
<keyword evidence="7" id="KW-1185">Reference proteome</keyword>
<evidence type="ECO:0000259" key="5">
    <source>
        <dbReference type="Pfam" id="PF03330"/>
    </source>
</evidence>
<organism evidence="6 7">
    <name type="scientific">Glaesserella australis</name>
    <dbReference type="NCBI Taxonomy" id="2094024"/>
    <lineage>
        <taxon>Bacteria</taxon>
        <taxon>Pseudomonadati</taxon>
        <taxon>Pseudomonadota</taxon>
        <taxon>Gammaproteobacteria</taxon>
        <taxon>Pasteurellales</taxon>
        <taxon>Pasteurellaceae</taxon>
        <taxon>Glaesserella</taxon>
    </lineage>
</organism>
<feature type="signal peptide" evidence="3">
    <location>
        <begin position="1"/>
        <end position="24"/>
    </location>
</feature>
<protein>
    <recommendedName>
        <fullName evidence="3">Endolytic peptidoglycan transglycosylase RlpA</fullName>
        <ecNumber evidence="3">4.2.2.-</ecNumber>
    </recommendedName>
</protein>
<dbReference type="InterPro" id="IPR009009">
    <property type="entry name" value="RlpA-like_DPBB"/>
</dbReference>
<feature type="chain" id="PRO_5016472994" description="Endolytic peptidoglycan transglycosylase RlpA" evidence="3">
    <location>
        <begin position="25"/>
        <end position="324"/>
    </location>
</feature>
<dbReference type="NCBIfam" id="TIGR00413">
    <property type="entry name" value="rlpA"/>
    <property type="match status" value="1"/>
</dbReference>
<dbReference type="Pfam" id="PF03330">
    <property type="entry name" value="DPBB_1"/>
    <property type="match status" value="1"/>
</dbReference>
<dbReference type="CDD" id="cd22268">
    <property type="entry name" value="DPBB_RlpA-like"/>
    <property type="match status" value="1"/>
</dbReference>
<dbReference type="InterPro" id="IPR036908">
    <property type="entry name" value="RlpA-like_sf"/>
</dbReference>
<dbReference type="PANTHER" id="PTHR34183">
    <property type="entry name" value="ENDOLYTIC PEPTIDOGLYCAN TRANSGLYCOSYLASE RLPA"/>
    <property type="match status" value="1"/>
</dbReference>
<dbReference type="EMBL" id="PTPX01000013">
    <property type="protein sequence ID" value="RAL18715.1"/>
    <property type="molecule type" value="Genomic_DNA"/>
</dbReference>
<dbReference type="AlphaFoldDB" id="A0A328BYJ7"/>
<dbReference type="InterPro" id="IPR012997">
    <property type="entry name" value="RplA"/>
</dbReference>
<dbReference type="SUPFAM" id="SSF50685">
    <property type="entry name" value="Barwin-like endoglucanases"/>
    <property type="match status" value="1"/>
</dbReference>
<accession>A0A328BYJ7</accession>
<reference evidence="7" key="1">
    <citation type="submission" date="2018-02" db="EMBL/GenBank/DDBJ databases">
        <title>Glaesserella australis sp. nov., isolated from the lungs of pigs.</title>
        <authorList>
            <person name="Turni C."/>
            <person name="Christensen H."/>
        </authorList>
    </citation>
    <scope>NUCLEOTIDE SEQUENCE [LARGE SCALE GENOMIC DNA]</scope>
    <source>
        <strain evidence="7">HS4635</strain>
    </source>
</reference>
<keyword evidence="2 3" id="KW-0961">Cell wall biogenesis/degradation</keyword>
<dbReference type="OrthoDB" id="9779128at2"/>
<evidence type="ECO:0000313" key="6">
    <source>
        <dbReference type="EMBL" id="RAL18715.1"/>
    </source>
</evidence>
<dbReference type="RefSeq" id="WP_111749977.1">
    <property type="nucleotide sequence ID" value="NZ_PTPX01000013.1"/>
</dbReference>
<dbReference type="Gene3D" id="2.40.40.10">
    <property type="entry name" value="RlpA-like domain"/>
    <property type="match status" value="1"/>
</dbReference>
<dbReference type="PANTHER" id="PTHR34183:SF8">
    <property type="entry name" value="ENDOLYTIC PEPTIDOGLYCAN TRANSGLYCOSYLASE RLPA-RELATED"/>
    <property type="match status" value="1"/>
</dbReference>
<gene>
    <name evidence="3" type="primary">rlpA</name>
    <name evidence="6" type="ORF">C5N92_06130</name>
</gene>
<evidence type="ECO:0000313" key="7">
    <source>
        <dbReference type="Proteomes" id="UP000248689"/>
    </source>
</evidence>
<comment type="function">
    <text evidence="3">Lytic transglycosylase with a strong preference for naked glycan strands that lack stem peptides.</text>
</comment>
<comment type="similarity">
    <text evidence="3 4">Belongs to the RlpA family.</text>
</comment>
<dbReference type="EC" id="4.2.2.-" evidence="3"/>
<feature type="domain" description="RlpA-like protein double-psi beta-barrel" evidence="5">
    <location>
        <begin position="107"/>
        <end position="196"/>
    </location>
</feature>
<keyword evidence="3" id="KW-0732">Signal</keyword>
<dbReference type="HAMAP" id="MF_02071">
    <property type="entry name" value="RlpA"/>
    <property type="match status" value="1"/>
</dbReference>
<evidence type="ECO:0000256" key="4">
    <source>
        <dbReference type="RuleBase" id="RU003495"/>
    </source>
</evidence>
<dbReference type="GO" id="GO:0000270">
    <property type="term" value="P:peptidoglycan metabolic process"/>
    <property type="evidence" value="ECO:0007669"/>
    <property type="project" value="UniProtKB-UniRule"/>
</dbReference>
<evidence type="ECO:0000256" key="3">
    <source>
        <dbReference type="HAMAP-Rule" id="MF_02071"/>
    </source>
</evidence>
<dbReference type="InterPro" id="IPR034718">
    <property type="entry name" value="RlpA"/>
</dbReference>
<evidence type="ECO:0000256" key="2">
    <source>
        <dbReference type="ARBA" id="ARBA00023316"/>
    </source>
</evidence>
<name>A0A328BYJ7_9PAST</name>
<proteinExistence type="inferred from homology"/>
<sequence length="324" mass="34881" precursor="true">MKLTKLATFLLAAMVALSPLQTVAAPQTKKVATVQKVQKKVVKSPKKKAVTSTKKSAKKTTNETQKLYGVKGATLSHVKVSNSKSSYREKGATHKVIGKEASKQYSQVGVASYYGGMFHGRKTANGEIFNKNAYTAAHKTLALGSYALVTNLRNGKKVIVRINDRGPFSKNRIIDLSKGAAKEIGMIQSGTARVRVEAMQVDSQGYIIGKGAEALYHLAKREGLNLKVKKSGNSLAIKAEPATVANKSNEISAVSQPKFAVKVLQLKTEKEAKKVANAVKAKSYVVAKGKGFDVVFDVTSASESAKVKKQLNRLGYSVLSYSEK</sequence>
<keyword evidence="1 3" id="KW-0456">Lyase</keyword>
<evidence type="ECO:0000256" key="1">
    <source>
        <dbReference type="ARBA" id="ARBA00023239"/>
    </source>
</evidence>
<comment type="caution">
    <text evidence="6">The sequence shown here is derived from an EMBL/GenBank/DDBJ whole genome shotgun (WGS) entry which is preliminary data.</text>
</comment>